<dbReference type="PRINTS" id="PR00039">
    <property type="entry name" value="HTHLYSR"/>
</dbReference>
<evidence type="ECO:0000256" key="2">
    <source>
        <dbReference type="ARBA" id="ARBA00023015"/>
    </source>
</evidence>
<reference evidence="6 7" key="2">
    <citation type="journal article" date="2009" name="Nat. Biotechnol.">
        <title>Improved genome annotation for Zymomonas mobilis.</title>
        <authorList>
            <person name="Yang S."/>
            <person name="Pappas K.M."/>
            <person name="Hauser L.J."/>
            <person name="Land M.L."/>
            <person name="Chen G.L."/>
            <person name="Hurst G.B."/>
            <person name="Pan C."/>
            <person name="Kouvelis V.N."/>
            <person name="Typas M.A."/>
            <person name="Pelletier D.A."/>
            <person name="Klingeman D.M."/>
            <person name="Chang Y.J."/>
            <person name="Samatova N.F."/>
            <person name="Brown S.D."/>
        </authorList>
    </citation>
    <scope>NUCLEOTIDE SEQUENCE [LARGE SCALE GENOMIC DNA]</scope>
    <source>
        <strain evidence="7">ATCC 31821 / ZM4 / CP4</strain>
    </source>
</reference>
<dbReference type="InterPro" id="IPR036388">
    <property type="entry name" value="WH-like_DNA-bd_sf"/>
</dbReference>
<dbReference type="InterPro" id="IPR036390">
    <property type="entry name" value="WH_DNA-bd_sf"/>
</dbReference>
<dbReference type="Pfam" id="PF03466">
    <property type="entry name" value="LysR_substrate"/>
    <property type="match status" value="1"/>
</dbReference>
<evidence type="ECO:0000256" key="3">
    <source>
        <dbReference type="ARBA" id="ARBA00023125"/>
    </source>
</evidence>
<dbReference type="PANTHER" id="PTHR30346:SF28">
    <property type="entry name" value="HTH-TYPE TRANSCRIPTIONAL REGULATOR CYNR"/>
    <property type="match status" value="1"/>
</dbReference>
<dbReference type="RefSeq" id="WP_011241528.1">
    <property type="nucleotide sequence ID" value="NC_006526.2"/>
</dbReference>
<dbReference type="SUPFAM" id="SSF53850">
    <property type="entry name" value="Periplasmic binding protein-like II"/>
    <property type="match status" value="1"/>
</dbReference>
<dbReference type="GO" id="GO:0003677">
    <property type="term" value="F:DNA binding"/>
    <property type="evidence" value="ECO:0007669"/>
    <property type="project" value="UniProtKB-KW"/>
</dbReference>
<dbReference type="Gene3D" id="3.40.190.10">
    <property type="entry name" value="Periplasmic binding protein-like II"/>
    <property type="match status" value="2"/>
</dbReference>
<evidence type="ECO:0000313" key="7">
    <source>
        <dbReference type="Proteomes" id="UP000001173"/>
    </source>
</evidence>
<sequence>MDIRQLRHFLAVAENLHFGKAAEQLGITQPPLSQSIMALEKELGIALFIRNKRHVALTPFGEAWRDYVEAALKEVDALPQIAERLKEGSKGHLDLSFVSTADFNILPILVRRYRALYPDVELSLSEATSDLQISDLTKGLRHAGIIIPPRSSELPSSLSYKKLVSEPLIAAVPALWIKEQRLSLVNRKLSPDSVRQAPLIIFPRHFAPAFYDIVMDYYQACGGYPNIAQQAIQMQTIISLVAASMGIAIVPRSLRHMARRDVRYIELQKPAALLETGIAWRKDDQTPTLTRFLDVTHEMLDAIS</sequence>
<dbReference type="GeneID" id="79904892"/>
<keyword evidence="7" id="KW-1185">Reference proteome</keyword>
<comment type="similarity">
    <text evidence="1">Belongs to the LysR transcriptional regulatory family.</text>
</comment>
<dbReference type="CDD" id="cd08453">
    <property type="entry name" value="PBP2_IlvR"/>
    <property type="match status" value="1"/>
</dbReference>
<evidence type="ECO:0000259" key="5">
    <source>
        <dbReference type="PROSITE" id="PS50931"/>
    </source>
</evidence>
<accession>Q5NLJ3</accession>
<dbReference type="GO" id="GO:0003700">
    <property type="term" value="F:DNA-binding transcription factor activity"/>
    <property type="evidence" value="ECO:0007669"/>
    <property type="project" value="InterPro"/>
</dbReference>
<dbReference type="EMBL" id="AE008692">
    <property type="protein sequence ID" value="AAV90417.1"/>
    <property type="molecule type" value="Genomic_DNA"/>
</dbReference>
<dbReference type="Pfam" id="PF00126">
    <property type="entry name" value="HTH_1"/>
    <property type="match status" value="1"/>
</dbReference>
<keyword evidence="2" id="KW-0805">Transcription regulation</keyword>
<evidence type="ECO:0000256" key="4">
    <source>
        <dbReference type="ARBA" id="ARBA00023163"/>
    </source>
</evidence>
<dbReference type="PANTHER" id="PTHR30346">
    <property type="entry name" value="TRANSCRIPTIONAL DUAL REGULATOR HCAR-RELATED"/>
    <property type="match status" value="1"/>
</dbReference>
<dbReference type="InterPro" id="IPR005119">
    <property type="entry name" value="LysR_subst-bd"/>
</dbReference>
<evidence type="ECO:0000313" key="6">
    <source>
        <dbReference type="EMBL" id="AAV90417.1"/>
    </source>
</evidence>
<proteinExistence type="inferred from homology"/>
<gene>
    <name evidence="6" type="ordered locus">ZMO1793</name>
</gene>
<dbReference type="SUPFAM" id="SSF46785">
    <property type="entry name" value="Winged helix' DNA-binding domain"/>
    <property type="match status" value="1"/>
</dbReference>
<dbReference type="AlphaFoldDB" id="Q5NLJ3"/>
<dbReference type="InterPro" id="IPR037412">
    <property type="entry name" value="IlvR_PBP2"/>
</dbReference>
<organism evidence="6 7">
    <name type="scientific">Zymomonas mobilis subsp. mobilis (strain ATCC 31821 / ZM4 / CP4)</name>
    <dbReference type="NCBI Taxonomy" id="264203"/>
    <lineage>
        <taxon>Bacteria</taxon>
        <taxon>Pseudomonadati</taxon>
        <taxon>Pseudomonadota</taxon>
        <taxon>Alphaproteobacteria</taxon>
        <taxon>Sphingomonadales</taxon>
        <taxon>Zymomonadaceae</taxon>
        <taxon>Zymomonas</taxon>
    </lineage>
</organism>
<dbReference type="PROSITE" id="PS50931">
    <property type="entry name" value="HTH_LYSR"/>
    <property type="match status" value="1"/>
</dbReference>
<dbReference type="Gene3D" id="1.10.10.10">
    <property type="entry name" value="Winged helix-like DNA-binding domain superfamily/Winged helix DNA-binding domain"/>
    <property type="match status" value="1"/>
</dbReference>
<feature type="domain" description="HTH lysR-type" evidence="5">
    <location>
        <begin position="1"/>
        <end position="58"/>
    </location>
</feature>
<dbReference type="eggNOG" id="COG0583">
    <property type="taxonomic scope" value="Bacteria"/>
</dbReference>
<keyword evidence="4" id="KW-0804">Transcription</keyword>
<reference evidence="6 7" key="1">
    <citation type="journal article" date="2005" name="Nat. Biotechnol.">
        <title>The genome sequence of the ethanologenic bacterium Zymomonas mobilis ZM4.</title>
        <authorList>
            <person name="Seo J.S."/>
            <person name="Chong H."/>
            <person name="Park H.S."/>
            <person name="Yoon K.O."/>
            <person name="Jung C."/>
            <person name="Kim J.J."/>
            <person name="Hong J.H."/>
            <person name="Kim H."/>
            <person name="Kim J.H."/>
            <person name="Kil J.I."/>
            <person name="Park C.J."/>
            <person name="Oh H.M."/>
            <person name="Lee J.S."/>
            <person name="Jin S.J."/>
            <person name="Um H.W."/>
            <person name="Lee H.J."/>
            <person name="Oh S.J."/>
            <person name="Kim J.Y."/>
            <person name="Kang H.L."/>
            <person name="Lee S.Y."/>
            <person name="Lee K.J."/>
            <person name="Kang H.S."/>
        </authorList>
    </citation>
    <scope>NUCLEOTIDE SEQUENCE [LARGE SCALE GENOMIC DNA]</scope>
    <source>
        <strain evidence="7">ATCC 31821 / ZM4 / CP4</strain>
    </source>
</reference>
<keyword evidence="3" id="KW-0238">DNA-binding</keyword>
<dbReference type="GO" id="GO:0032993">
    <property type="term" value="C:protein-DNA complex"/>
    <property type="evidence" value="ECO:0007669"/>
    <property type="project" value="TreeGrafter"/>
</dbReference>
<dbReference type="KEGG" id="zmo:ZMO1793"/>
<dbReference type="Proteomes" id="UP000001173">
    <property type="component" value="Chromosome"/>
</dbReference>
<evidence type="ECO:0000256" key="1">
    <source>
        <dbReference type="ARBA" id="ARBA00009437"/>
    </source>
</evidence>
<name>Q5NLJ3_ZYMMO</name>
<dbReference type="InterPro" id="IPR000847">
    <property type="entry name" value="LysR_HTH_N"/>
</dbReference>
<dbReference type="FunFam" id="1.10.10.10:FF:000001">
    <property type="entry name" value="LysR family transcriptional regulator"/>
    <property type="match status" value="1"/>
</dbReference>
<dbReference type="HOGENOM" id="CLU_039613_6_4_5"/>
<dbReference type="STRING" id="264203.ZMO1793"/>
<protein>
    <submittedName>
        <fullName evidence="6">Transcriptional regulator, LysR family</fullName>
    </submittedName>
</protein>